<name>A0ACC2AXR9_DIPCM</name>
<evidence type="ECO:0000313" key="2">
    <source>
        <dbReference type="Proteomes" id="UP001162992"/>
    </source>
</evidence>
<accession>A0ACC2AXR9</accession>
<comment type="caution">
    <text evidence="1">The sequence shown here is derived from an EMBL/GenBank/DDBJ whole genome shotgun (WGS) entry which is preliminary data.</text>
</comment>
<organism evidence="1 2">
    <name type="scientific">Diphasiastrum complanatum</name>
    <name type="common">Issler's clubmoss</name>
    <name type="synonym">Lycopodium complanatum</name>
    <dbReference type="NCBI Taxonomy" id="34168"/>
    <lineage>
        <taxon>Eukaryota</taxon>
        <taxon>Viridiplantae</taxon>
        <taxon>Streptophyta</taxon>
        <taxon>Embryophyta</taxon>
        <taxon>Tracheophyta</taxon>
        <taxon>Lycopodiopsida</taxon>
        <taxon>Lycopodiales</taxon>
        <taxon>Lycopodiaceae</taxon>
        <taxon>Lycopodioideae</taxon>
        <taxon>Diphasiastrum</taxon>
    </lineage>
</organism>
<evidence type="ECO:0000313" key="1">
    <source>
        <dbReference type="EMBL" id="KAJ7522241.1"/>
    </source>
</evidence>
<gene>
    <name evidence="1" type="ORF">O6H91_18G002900</name>
</gene>
<dbReference type="EMBL" id="CM055109">
    <property type="protein sequence ID" value="KAJ7522241.1"/>
    <property type="molecule type" value="Genomic_DNA"/>
</dbReference>
<protein>
    <submittedName>
        <fullName evidence="1">Uncharacterized protein</fullName>
    </submittedName>
</protein>
<keyword evidence="2" id="KW-1185">Reference proteome</keyword>
<sequence>MAIRASLLPLHLLPSPFLSILPCRSRSRNVSAHSAMGHRGGSSAEAAEAKHVVVCGAGVIGSCTAYFLAQKGVKVTVVEKCGVASAASGKAGGFLALDWCDGSLLKDLARASFDLHETLAEELNGRERYGYRRLDALSLVLEETTGGGVASHSPKLPAWIDGCVKRAAPIGTQKTTAQVHPFLFTQAVLSDAMDKHGVRLLMGNVGGVELEPAEGEGYRVTGVMVDGNFVGADAVVLAMGPWTGTNRLVSDLTTISGIKAHSIVLYPQNPNVISPHALFLQYKTQEGKQLDPEVYPRPSGEVYVCGMSEEVEIPVDSDRVKPRKEAIVMLRRIASTVSSELVNAELRIEQACFLPCSVDGRPLIGGIPNVAGAYVGTGHSCWGILNGPATGSSLAELIVDGVAKTVDLSPFDPARFGQTSHRQKQVAL</sequence>
<reference evidence="2" key="1">
    <citation type="journal article" date="2024" name="Proc. Natl. Acad. Sci. U.S.A.">
        <title>Extraordinary preservation of gene collinearity over three hundred million years revealed in homosporous lycophytes.</title>
        <authorList>
            <person name="Li C."/>
            <person name="Wickell D."/>
            <person name="Kuo L.Y."/>
            <person name="Chen X."/>
            <person name="Nie B."/>
            <person name="Liao X."/>
            <person name="Peng D."/>
            <person name="Ji J."/>
            <person name="Jenkins J."/>
            <person name="Williams M."/>
            <person name="Shu S."/>
            <person name="Plott C."/>
            <person name="Barry K."/>
            <person name="Rajasekar S."/>
            <person name="Grimwood J."/>
            <person name="Han X."/>
            <person name="Sun S."/>
            <person name="Hou Z."/>
            <person name="He W."/>
            <person name="Dai G."/>
            <person name="Sun C."/>
            <person name="Schmutz J."/>
            <person name="Leebens-Mack J.H."/>
            <person name="Li F.W."/>
            <person name="Wang L."/>
        </authorList>
    </citation>
    <scope>NUCLEOTIDE SEQUENCE [LARGE SCALE GENOMIC DNA]</scope>
    <source>
        <strain evidence="2">cv. PW_Plant_1</strain>
    </source>
</reference>
<dbReference type="Proteomes" id="UP001162992">
    <property type="component" value="Chromosome 18"/>
</dbReference>
<proteinExistence type="predicted"/>